<keyword evidence="2" id="KW-1185">Reference proteome</keyword>
<protein>
    <submittedName>
        <fullName evidence="1">Uncharacterized protein</fullName>
    </submittedName>
</protein>
<reference evidence="1" key="1">
    <citation type="submission" date="2021-02" db="EMBL/GenBank/DDBJ databases">
        <authorList>
            <person name="Palmer J.M."/>
        </authorList>
    </citation>
    <scope>NUCLEOTIDE SEQUENCE</scope>
    <source>
        <strain evidence="1">SCRP734</strain>
    </source>
</reference>
<evidence type="ECO:0000313" key="2">
    <source>
        <dbReference type="Proteomes" id="UP000694044"/>
    </source>
</evidence>
<dbReference type="AlphaFoldDB" id="A0A8T1WDY7"/>
<dbReference type="EMBL" id="JAGDFM010000027">
    <property type="protein sequence ID" value="KAG7390838.1"/>
    <property type="molecule type" value="Genomic_DNA"/>
</dbReference>
<organism evidence="1 2">
    <name type="scientific">Phytophthora pseudosyringae</name>
    <dbReference type="NCBI Taxonomy" id="221518"/>
    <lineage>
        <taxon>Eukaryota</taxon>
        <taxon>Sar</taxon>
        <taxon>Stramenopiles</taxon>
        <taxon>Oomycota</taxon>
        <taxon>Peronosporomycetes</taxon>
        <taxon>Peronosporales</taxon>
        <taxon>Peronosporaceae</taxon>
        <taxon>Phytophthora</taxon>
    </lineage>
</organism>
<proteinExistence type="predicted"/>
<accession>A0A8T1WDY7</accession>
<dbReference type="Proteomes" id="UP000694044">
    <property type="component" value="Unassembled WGS sequence"/>
</dbReference>
<name>A0A8T1WDY7_9STRA</name>
<gene>
    <name evidence="1" type="ORF">PHYPSEUDO_006660</name>
</gene>
<evidence type="ECO:0000313" key="1">
    <source>
        <dbReference type="EMBL" id="KAG7390838.1"/>
    </source>
</evidence>
<sequence>MTSPLAALTASFINSLCTAPGKRGEAHVPDATRDGPGMVVLSLVSSEAATAATSGGPGMVVHLLVSSEAAFGARKRTTYGYGAR</sequence>
<comment type="caution">
    <text evidence="1">The sequence shown here is derived from an EMBL/GenBank/DDBJ whole genome shotgun (WGS) entry which is preliminary data.</text>
</comment>